<feature type="domain" description="Peptidase S1" evidence="5">
    <location>
        <begin position="17"/>
        <end position="282"/>
    </location>
</feature>
<sequence length="327" mass="37106">MKILLCLNCFLILLINIFAHQYSATFENRWITREPKESLVTYAIYIQMTKATDGFCSGSVLTDSWVLTAARCFYSDQNKIVETKETVKVFSEIYNKIETEKHQERDVDRLDFPEGSVIQMYYGPALLKVDKPFILFDSKTRIEVIDVTHYGFGNAEDQNCKIESYGYSKWTVPTKGTKLKSVGNYIETCNCSEGIKKAFIDSPTNTWICGHSEFMFNLCKGDFGAGLICDGVIMGIFVGIIGLDSDTCTVTDLQSKECEKATNVNVFVDVCYHLHWIHALIPAVNLNSMPCDQSDSAHFSGKHRSQKCTLYTIVIISLIINYYIFNR</sequence>
<keyword evidence="3" id="KW-1133">Transmembrane helix</keyword>
<evidence type="ECO:0000256" key="2">
    <source>
        <dbReference type="ARBA" id="ARBA00024195"/>
    </source>
</evidence>
<gene>
    <name evidence="6" type="ORF">g.17597</name>
</gene>
<feature type="chain" id="PRO_5008586331" description="Peptidase S1 domain-containing protein" evidence="4">
    <location>
        <begin position="20"/>
        <end position="327"/>
    </location>
</feature>
<dbReference type="PANTHER" id="PTHR24256">
    <property type="entry name" value="TRYPTASE-RELATED"/>
    <property type="match status" value="1"/>
</dbReference>
<protein>
    <recommendedName>
        <fullName evidence="5">Peptidase S1 domain-containing protein</fullName>
    </recommendedName>
</protein>
<dbReference type="Gene3D" id="2.40.10.10">
    <property type="entry name" value="Trypsin-like serine proteases"/>
    <property type="match status" value="1"/>
</dbReference>
<keyword evidence="3" id="KW-0812">Transmembrane</keyword>
<dbReference type="AlphaFoldDB" id="A0A1B6K6W3"/>
<dbReference type="GO" id="GO:0004252">
    <property type="term" value="F:serine-type endopeptidase activity"/>
    <property type="evidence" value="ECO:0007669"/>
    <property type="project" value="InterPro"/>
</dbReference>
<dbReference type="SMART" id="SM00020">
    <property type="entry name" value="Tryp_SPc"/>
    <property type="match status" value="1"/>
</dbReference>
<feature type="transmembrane region" description="Helical" evidence="3">
    <location>
        <begin position="309"/>
        <end position="325"/>
    </location>
</feature>
<dbReference type="InterPro" id="IPR009003">
    <property type="entry name" value="Peptidase_S1_PA"/>
</dbReference>
<dbReference type="InterPro" id="IPR043504">
    <property type="entry name" value="Peptidase_S1_PA_chymotrypsin"/>
</dbReference>
<dbReference type="PROSITE" id="PS50240">
    <property type="entry name" value="TRYPSIN_DOM"/>
    <property type="match status" value="1"/>
</dbReference>
<dbReference type="SUPFAM" id="SSF50494">
    <property type="entry name" value="Trypsin-like serine proteases"/>
    <property type="match status" value="1"/>
</dbReference>
<comment type="similarity">
    <text evidence="2">Belongs to the peptidase S1 family. CLIP subfamily.</text>
</comment>
<accession>A0A1B6K6W3</accession>
<dbReference type="EMBL" id="GECU01000516">
    <property type="protein sequence ID" value="JAT07191.1"/>
    <property type="molecule type" value="Transcribed_RNA"/>
</dbReference>
<reference evidence="6" key="1">
    <citation type="submission" date="2015-11" db="EMBL/GenBank/DDBJ databases">
        <title>De novo transcriptome assembly of four potential Pierce s Disease insect vectors from Arizona vineyards.</title>
        <authorList>
            <person name="Tassone E.E."/>
        </authorList>
    </citation>
    <scope>NUCLEOTIDE SEQUENCE</scope>
</reference>
<dbReference type="GO" id="GO:0006508">
    <property type="term" value="P:proteolysis"/>
    <property type="evidence" value="ECO:0007669"/>
    <property type="project" value="InterPro"/>
</dbReference>
<organism evidence="6">
    <name type="scientific">Homalodisca liturata</name>
    <dbReference type="NCBI Taxonomy" id="320908"/>
    <lineage>
        <taxon>Eukaryota</taxon>
        <taxon>Metazoa</taxon>
        <taxon>Ecdysozoa</taxon>
        <taxon>Arthropoda</taxon>
        <taxon>Hexapoda</taxon>
        <taxon>Insecta</taxon>
        <taxon>Pterygota</taxon>
        <taxon>Neoptera</taxon>
        <taxon>Paraneoptera</taxon>
        <taxon>Hemiptera</taxon>
        <taxon>Auchenorrhyncha</taxon>
        <taxon>Membracoidea</taxon>
        <taxon>Cicadellidae</taxon>
        <taxon>Cicadellinae</taxon>
        <taxon>Proconiini</taxon>
        <taxon>Homalodisca</taxon>
    </lineage>
</organism>
<keyword evidence="4" id="KW-0732">Signal</keyword>
<feature type="signal peptide" evidence="4">
    <location>
        <begin position="1"/>
        <end position="19"/>
    </location>
</feature>
<evidence type="ECO:0000256" key="1">
    <source>
        <dbReference type="ARBA" id="ARBA00023157"/>
    </source>
</evidence>
<evidence type="ECO:0000256" key="3">
    <source>
        <dbReference type="SAM" id="Phobius"/>
    </source>
</evidence>
<keyword evidence="3" id="KW-0472">Membrane</keyword>
<evidence type="ECO:0000256" key="4">
    <source>
        <dbReference type="SAM" id="SignalP"/>
    </source>
</evidence>
<evidence type="ECO:0000313" key="6">
    <source>
        <dbReference type="EMBL" id="JAT07191.1"/>
    </source>
</evidence>
<name>A0A1B6K6W3_9HEMI</name>
<proteinExistence type="inferred from homology"/>
<evidence type="ECO:0000259" key="5">
    <source>
        <dbReference type="PROSITE" id="PS50240"/>
    </source>
</evidence>
<dbReference type="InterPro" id="IPR001254">
    <property type="entry name" value="Trypsin_dom"/>
</dbReference>
<dbReference type="Pfam" id="PF00089">
    <property type="entry name" value="Trypsin"/>
    <property type="match status" value="1"/>
</dbReference>
<dbReference type="InterPro" id="IPR051487">
    <property type="entry name" value="Ser/Thr_Proteases_Immune/Dev"/>
</dbReference>
<keyword evidence="1" id="KW-1015">Disulfide bond</keyword>